<proteinExistence type="predicted"/>
<dbReference type="RefSeq" id="WP_159448253.1">
    <property type="nucleotide sequence ID" value="NZ_FXBB01000011.1"/>
</dbReference>
<name>A0A1X7JFU6_9BACT</name>
<dbReference type="AlphaFoldDB" id="A0A1X7JFU6"/>
<gene>
    <name evidence="1" type="ORF">SAMN06275492_11156</name>
</gene>
<evidence type="ECO:0000313" key="1">
    <source>
        <dbReference type="EMBL" id="SMG26562.1"/>
    </source>
</evidence>
<dbReference type="EMBL" id="FXBB01000011">
    <property type="protein sequence ID" value="SMG26562.1"/>
    <property type="molecule type" value="Genomic_DNA"/>
</dbReference>
<dbReference type="Proteomes" id="UP000193355">
    <property type="component" value="Unassembled WGS sequence"/>
</dbReference>
<organism evidence="1 2">
    <name type="scientific">Dethiosulfovibrio salsuginis</name>
    <dbReference type="NCBI Taxonomy" id="561720"/>
    <lineage>
        <taxon>Bacteria</taxon>
        <taxon>Thermotogati</taxon>
        <taxon>Synergistota</taxon>
        <taxon>Synergistia</taxon>
        <taxon>Synergistales</taxon>
        <taxon>Dethiosulfovibrionaceae</taxon>
        <taxon>Dethiosulfovibrio</taxon>
    </lineage>
</organism>
<keyword evidence="2" id="KW-1185">Reference proteome</keyword>
<evidence type="ECO:0000313" key="2">
    <source>
        <dbReference type="Proteomes" id="UP000193355"/>
    </source>
</evidence>
<sequence length="53" mass="5989">MIQENPRPLSSFSSSDLIYLIEEIAGKTDPLSVELLKNIKDELDRRAQTKGDL</sequence>
<protein>
    <submittedName>
        <fullName evidence="1">Uncharacterized protein</fullName>
    </submittedName>
</protein>
<accession>A0A1X7JFU6</accession>
<reference evidence="2" key="1">
    <citation type="submission" date="2017-04" db="EMBL/GenBank/DDBJ databases">
        <authorList>
            <person name="Varghese N."/>
            <person name="Submissions S."/>
        </authorList>
    </citation>
    <scope>NUCLEOTIDE SEQUENCE [LARGE SCALE GENOMIC DNA]</scope>
    <source>
        <strain evidence="2">USBA 82</strain>
    </source>
</reference>